<dbReference type="EMBL" id="JAGFMF010012145">
    <property type="protein sequence ID" value="KAG8506820.1"/>
    <property type="molecule type" value="Genomic_DNA"/>
</dbReference>
<dbReference type="SUPFAM" id="SSF47954">
    <property type="entry name" value="Cyclin-like"/>
    <property type="match status" value="1"/>
</dbReference>
<evidence type="ECO:0000313" key="4">
    <source>
        <dbReference type="Proteomes" id="UP000700334"/>
    </source>
</evidence>
<organism evidence="3 4">
    <name type="scientific">Galemys pyrenaicus</name>
    <name type="common">Iberian desman</name>
    <name type="synonym">Pyrenean desman</name>
    <dbReference type="NCBI Taxonomy" id="202257"/>
    <lineage>
        <taxon>Eukaryota</taxon>
        <taxon>Metazoa</taxon>
        <taxon>Chordata</taxon>
        <taxon>Craniata</taxon>
        <taxon>Vertebrata</taxon>
        <taxon>Euteleostomi</taxon>
        <taxon>Mammalia</taxon>
        <taxon>Eutheria</taxon>
        <taxon>Laurasiatheria</taxon>
        <taxon>Eulipotyphla</taxon>
        <taxon>Talpidae</taxon>
        <taxon>Galemys</taxon>
    </lineage>
</organism>
<dbReference type="Proteomes" id="UP000700334">
    <property type="component" value="Unassembled WGS sequence"/>
</dbReference>
<feature type="non-terminal residue" evidence="3">
    <location>
        <position position="232"/>
    </location>
</feature>
<feature type="domain" description="Cyclin C-terminal" evidence="2">
    <location>
        <begin position="117"/>
        <end position="212"/>
    </location>
</feature>
<evidence type="ECO:0000313" key="3">
    <source>
        <dbReference type="EMBL" id="KAG8506820.1"/>
    </source>
</evidence>
<evidence type="ECO:0000259" key="2">
    <source>
        <dbReference type="Pfam" id="PF02984"/>
    </source>
</evidence>
<dbReference type="Pfam" id="PF02984">
    <property type="entry name" value="Cyclin_C"/>
    <property type="match status" value="1"/>
</dbReference>
<feature type="region of interest" description="Disordered" evidence="1">
    <location>
        <begin position="58"/>
        <end position="79"/>
    </location>
</feature>
<comment type="caution">
    <text evidence="3">The sequence shown here is derived from an EMBL/GenBank/DDBJ whole genome shotgun (WGS) entry which is preliminary data.</text>
</comment>
<name>A0A8J5ZTU7_GALPY</name>
<feature type="compositionally biased region" description="Low complexity" evidence="1">
    <location>
        <begin position="64"/>
        <end position="74"/>
    </location>
</feature>
<gene>
    <name evidence="3" type="ORF">J0S82_005219</name>
</gene>
<feature type="non-terminal residue" evidence="3">
    <location>
        <position position="1"/>
    </location>
</feature>
<dbReference type="OrthoDB" id="5590282at2759"/>
<keyword evidence="4" id="KW-1185">Reference proteome</keyword>
<evidence type="ECO:0000256" key="1">
    <source>
        <dbReference type="SAM" id="MobiDB-lite"/>
    </source>
</evidence>
<dbReference type="InterPro" id="IPR004367">
    <property type="entry name" value="Cyclin_C-dom"/>
</dbReference>
<sequence length="232" mass="25898">TNSLQQMQQGYCCSTQAWGNSSRDVMTKSATVPLERGAKCLADGKIFAKKLAKPLEKAPRPVAELESQPEPQSELESEPVKEKLWPEPVIVGTPFPSLVETSEFTPAGLYLFQALFDRALKMKEVDAEQHVLSHCWMELTMLNYNVVHFPPSQIVTRAFCKALKILSNPCLSYTKQSFLLLCNIWLSVQSMNCGLTKHTTIKNKYATSGHARICTPANCYISSRFSQGCDES</sequence>
<proteinExistence type="predicted"/>
<dbReference type="Gene3D" id="1.10.472.10">
    <property type="entry name" value="Cyclin-like"/>
    <property type="match status" value="1"/>
</dbReference>
<protein>
    <submittedName>
        <fullName evidence="3">G2/mitotic-specific cyclin-B1</fullName>
    </submittedName>
</protein>
<dbReference type="AlphaFoldDB" id="A0A8J5ZTU7"/>
<dbReference type="InterPro" id="IPR036915">
    <property type="entry name" value="Cyclin-like_sf"/>
</dbReference>
<reference evidence="3" key="1">
    <citation type="journal article" date="2021" name="Evol. Appl.">
        <title>The genome of the Pyrenean desman and the effects of bottlenecks and inbreeding on the genomic landscape of an endangered species.</title>
        <authorList>
            <person name="Escoda L."/>
            <person name="Castresana J."/>
        </authorList>
    </citation>
    <scope>NUCLEOTIDE SEQUENCE</scope>
    <source>
        <strain evidence="3">IBE-C5619</strain>
    </source>
</reference>
<accession>A0A8J5ZTU7</accession>